<keyword evidence="2" id="KW-0256">Endoplasmic reticulum</keyword>
<dbReference type="SUPFAM" id="SSF46934">
    <property type="entry name" value="UBA-like"/>
    <property type="match status" value="1"/>
</dbReference>
<dbReference type="Gene3D" id="1.10.8.10">
    <property type="entry name" value="DNA helicase RuvA subunit, C-terminal domain"/>
    <property type="match status" value="1"/>
</dbReference>
<dbReference type="InterPro" id="IPR029071">
    <property type="entry name" value="Ubiquitin-like_domsf"/>
</dbReference>
<dbReference type="InterPro" id="IPR001012">
    <property type="entry name" value="UBX_dom"/>
</dbReference>
<evidence type="ECO:0000256" key="5">
    <source>
        <dbReference type="SAM" id="Phobius"/>
    </source>
</evidence>
<keyword evidence="5" id="KW-1133">Transmembrane helix</keyword>
<keyword evidence="3" id="KW-0175">Coiled coil</keyword>
<dbReference type="SMART" id="SM00594">
    <property type="entry name" value="UAS"/>
    <property type="match status" value="1"/>
</dbReference>
<comment type="caution">
    <text evidence="7">The sequence shown here is derived from an EMBL/GenBank/DDBJ whole genome shotgun (WGS) entry which is preliminary data.</text>
</comment>
<feature type="compositionally biased region" description="Low complexity" evidence="4">
    <location>
        <begin position="70"/>
        <end position="87"/>
    </location>
</feature>
<organism evidence="7 8">
    <name type="scientific">Umbelopsis vinacea</name>
    <dbReference type="NCBI Taxonomy" id="44442"/>
    <lineage>
        <taxon>Eukaryota</taxon>
        <taxon>Fungi</taxon>
        <taxon>Fungi incertae sedis</taxon>
        <taxon>Mucoromycota</taxon>
        <taxon>Mucoromycotina</taxon>
        <taxon>Umbelopsidomycetes</taxon>
        <taxon>Umbelopsidales</taxon>
        <taxon>Umbelopsidaceae</taxon>
        <taxon>Umbelopsis</taxon>
    </lineage>
</organism>
<feature type="region of interest" description="Disordered" evidence="4">
    <location>
        <begin position="296"/>
        <end position="360"/>
    </location>
</feature>
<evidence type="ECO:0000256" key="3">
    <source>
        <dbReference type="ARBA" id="ARBA00023054"/>
    </source>
</evidence>
<dbReference type="GO" id="GO:0036503">
    <property type="term" value="P:ERAD pathway"/>
    <property type="evidence" value="ECO:0007669"/>
    <property type="project" value="TreeGrafter"/>
</dbReference>
<dbReference type="InterPro" id="IPR009060">
    <property type="entry name" value="UBA-like_sf"/>
</dbReference>
<dbReference type="Pfam" id="PF21021">
    <property type="entry name" value="FAF1"/>
    <property type="match status" value="1"/>
</dbReference>
<dbReference type="PROSITE" id="PS50033">
    <property type="entry name" value="UBX"/>
    <property type="match status" value="1"/>
</dbReference>
<dbReference type="InterPro" id="IPR006577">
    <property type="entry name" value="UAS"/>
</dbReference>
<dbReference type="GO" id="GO:0005783">
    <property type="term" value="C:endoplasmic reticulum"/>
    <property type="evidence" value="ECO:0007669"/>
    <property type="project" value="UniProtKB-SubCell"/>
</dbReference>
<dbReference type="Gene3D" id="3.40.30.10">
    <property type="entry name" value="Glutaredoxin"/>
    <property type="match status" value="1"/>
</dbReference>
<keyword evidence="8" id="KW-1185">Reference proteome</keyword>
<dbReference type="OrthoDB" id="1026733at2759"/>
<dbReference type="AlphaFoldDB" id="A0A8H7PTA4"/>
<dbReference type="InterPro" id="IPR050730">
    <property type="entry name" value="UBX_domain-protein"/>
</dbReference>
<feature type="domain" description="UBX" evidence="6">
    <location>
        <begin position="387"/>
        <end position="470"/>
    </location>
</feature>
<evidence type="ECO:0000313" key="7">
    <source>
        <dbReference type="EMBL" id="KAG2179355.1"/>
    </source>
</evidence>
<evidence type="ECO:0000256" key="1">
    <source>
        <dbReference type="ARBA" id="ARBA00004240"/>
    </source>
</evidence>
<dbReference type="CDD" id="cd01767">
    <property type="entry name" value="UBX"/>
    <property type="match status" value="1"/>
</dbReference>
<dbReference type="EMBL" id="JAEPRA010000010">
    <property type="protein sequence ID" value="KAG2179355.1"/>
    <property type="molecule type" value="Genomic_DNA"/>
</dbReference>
<protein>
    <recommendedName>
        <fullName evidence="6">UBX domain-containing protein</fullName>
    </recommendedName>
</protein>
<name>A0A8H7PTA4_9FUNG</name>
<dbReference type="SUPFAM" id="SSF52833">
    <property type="entry name" value="Thioredoxin-like"/>
    <property type="match status" value="1"/>
</dbReference>
<comment type="subcellular location">
    <subcellularLocation>
        <location evidence="1">Endoplasmic reticulum</location>
    </subcellularLocation>
</comment>
<sequence>MDALDSLTPQQKDVLEQFQSVTQIDDIGEALVKLTRYDWNLEMAVQSVFDGAAAVESASSTREKLEEEVAASTSSETTPLTSSGSSSRPIIPQRTHGRQTRKWGIFSFLAWPFGFAWNITWAMLSFASRYFTRQSITGGNRSVPLSQQRQDPQAIAARFLREFEDQYGATHVDFFAGGYSQALETAKRQLSFLMVVLQSDEHDDTPNFCRNTLTSEELITFVRENNILTWGGNVRETEGYQVSTTLQATTYPFIAVITLQYPGGAVNATPKMTVVDRIEGANDATSVIRRLQSAKDRYGPGLDRMRREKEEREMERSLRDEQDRAYRESLKADQEKERKAQQAREEAARAEEDAQRAQLEKEELQKKKQQYKYYLCNQFTEEPDTNHPGGVARLSFRLPDGSRVIRRFKADDTIEVECLQTLYQFVEAYPIIQDPETDTTECTTPPSNYAHKFEFTIMTPYPRTVFQPTDSAIKDQSMLWPSATLVVDLLEEDDNEEA</sequence>
<reference evidence="7" key="1">
    <citation type="submission" date="2020-12" db="EMBL/GenBank/DDBJ databases">
        <title>Metabolic potential, ecology and presence of endohyphal bacteria is reflected in genomic diversity of Mucoromycotina.</title>
        <authorList>
            <person name="Muszewska A."/>
            <person name="Okrasinska A."/>
            <person name="Steczkiewicz K."/>
            <person name="Drgas O."/>
            <person name="Orlowska M."/>
            <person name="Perlinska-Lenart U."/>
            <person name="Aleksandrzak-Piekarczyk T."/>
            <person name="Szatraj K."/>
            <person name="Zielenkiewicz U."/>
            <person name="Pilsyk S."/>
            <person name="Malc E."/>
            <person name="Mieczkowski P."/>
            <person name="Kruszewska J.S."/>
            <person name="Biernat P."/>
            <person name="Pawlowska J."/>
        </authorList>
    </citation>
    <scope>NUCLEOTIDE SEQUENCE</scope>
    <source>
        <strain evidence="7">WA0000051536</strain>
    </source>
</reference>
<feature type="region of interest" description="Disordered" evidence="4">
    <location>
        <begin position="60"/>
        <end position="96"/>
    </location>
</feature>
<feature type="transmembrane region" description="Helical" evidence="5">
    <location>
        <begin position="103"/>
        <end position="124"/>
    </location>
</feature>
<accession>A0A8H7PTA4</accession>
<dbReference type="PANTHER" id="PTHR23322:SF1">
    <property type="entry name" value="FAS-ASSOCIATED FACTOR 2"/>
    <property type="match status" value="1"/>
</dbReference>
<dbReference type="Pfam" id="PF14555">
    <property type="entry name" value="UBA_4"/>
    <property type="match status" value="1"/>
</dbReference>
<dbReference type="SMART" id="SM00166">
    <property type="entry name" value="UBX"/>
    <property type="match status" value="1"/>
</dbReference>
<dbReference type="Proteomes" id="UP000612746">
    <property type="component" value="Unassembled WGS sequence"/>
</dbReference>
<evidence type="ECO:0000259" key="6">
    <source>
        <dbReference type="PROSITE" id="PS50033"/>
    </source>
</evidence>
<dbReference type="PANTHER" id="PTHR23322">
    <property type="entry name" value="FAS-ASSOCIATED PROTEIN"/>
    <property type="match status" value="1"/>
</dbReference>
<dbReference type="SUPFAM" id="SSF54236">
    <property type="entry name" value="Ubiquitin-like"/>
    <property type="match status" value="1"/>
</dbReference>
<keyword evidence="5" id="KW-0812">Transmembrane</keyword>
<dbReference type="Pfam" id="PF00789">
    <property type="entry name" value="UBX"/>
    <property type="match status" value="1"/>
</dbReference>
<evidence type="ECO:0000256" key="2">
    <source>
        <dbReference type="ARBA" id="ARBA00022824"/>
    </source>
</evidence>
<gene>
    <name evidence="7" type="ORF">INT44_006201</name>
</gene>
<dbReference type="InterPro" id="IPR049483">
    <property type="entry name" value="FAF1_2-like_UAS"/>
</dbReference>
<dbReference type="InterPro" id="IPR036249">
    <property type="entry name" value="Thioredoxin-like_sf"/>
</dbReference>
<evidence type="ECO:0000313" key="8">
    <source>
        <dbReference type="Proteomes" id="UP000612746"/>
    </source>
</evidence>
<keyword evidence="5" id="KW-0472">Membrane</keyword>
<dbReference type="GO" id="GO:0043130">
    <property type="term" value="F:ubiquitin binding"/>
    <property type="evidence" value="ECO:0007669"/>
    <property type="project" value="TreeGrafter"/>
</dbReference>
<dbReference type="Gene3D" id="3.10.20.90">
    <property type="entry name" value="Phosphatidylinositol 3-kinase Catalytic Subunit, Chain A, domain 1"/>
    <property type="match status" value="1"/>
</dbReference>
<proteinExistence type="predicted"/>
<evidence type="ECO:0000256" key="4">
    <source>
        <dbReference type="SAM" id="MobiDB-lite"/>
    </source>
</evidence>